<name>A0A9D2CZ64_9FIRM</name>
<evidence type="ECO:0000313" key="2">
    <source>
        <dbReference type="EMBL" id="HIZ03533.1"/>
    </source>
</evidence>
<dbReference type="Proteomes" id="UP000824132">
    <property type="component" value="Unassembled WGS sequence"/>
</dbReference>
<evidence type="ECO:0000313" key="3">
    <source>
        <dbReference type="Proteomes" id="UP000824132"/>
    </source>
</evidence>
<dbReference type="InterPro" id="IPR025373">
    <property type="entry name" value="DUF4363"/>
</dbReference>
<gene>
    <name evidence="2" type="ORF">H9727_04535</name>
</gene>
<feature type="chain" id="PRO_5039337041" evidence="1">
    <location>
        <begin position="22"/>
        <end position="125"/>
    </location>
</feature>
<dbReference type="AlphaFoldDB" id="A0A9D2CZ64"/>
<sequence>MVKTILSVIISALLIAGAAAAENFFVNNQFDRLETALTALEEKVRDGDAVRTDADAVKMLWDSEKKKLHAVIPHNDISYIDYWLGEAVSYVETKNYDDALSKIEVLLTICEQIPKTYSISFENVF</sequence>
<evidence type="ECO:0000256" key="1">
    <source>
        <dbReference type="SAM" id="SignalP"/>
    </source>
</evidence>
<dbReference type="Pfam" id="PF14276">
    <property type="entry name" value="DUF4363"/>
    <property type="match status" value="1"/>
</dbReference>
<accession>A0A9D2CZ64</accession>
<dbReference type="EMBL" id="DXCL01000026">
    <property type="protein sequence ID" value="HIZ03533.1"/>
    <property type="molecule type" value="Genomic_DNA"/>
</dbReference>
<reference evidence="2" key="2">
    <citation type="submission" date="2021-04" db="EMBL/GenBank/DDBJ databases">
        <authorList>
            <person name="Gilroy R."/>
        </authorList>
    </citation>
    <scope>NUCLEOTIDE SEQUENCE</scope>
    <source>
        <strain evidence="2">CHK187-5294</strain>
    </source>
</reference>
<protein>
    <submittedName>
        <fullName evidence="2">DUF4363 family protein</fullName>
    </submittedName>
</protein>
<feature type="signal peptide" evidence="1">
    <location>
        <begin position="1"/>
        <end position="21"/>
    </location>
</feature>
<comment type="caution">
    <text evidence="2">The sequence shown here is derived from an EMBL/GenBank/DDBJ whole genome shotgun (WGS) entry which is preliminary data.</text>
</comment>
<keyword evidence="1" id="KW-0732">Signal</keyword>
<reference evidence="2" key="1">
    <citation type="journal article" date="2021" name="PeerJ">
        <title>Extensive microbial diversity within the chicken gut microbiome revealed by metagenomics and culture.</title>
        <authorList>
            <person name="Gilroy R."/>
            <person name="Ravi A."/>
            <person name="Getino M."/>
            <person name="Pursley I."/>
            <person name="Horton D.L."/>
            <person name="Alikhan N.F."/>
            <person name="Baker D."/>
            <person name="Gharbi K."/>
            <person name="Hall N."/>
            <person name="Watson M."/>
            <person name="Adriaenssens E.M."/>
            <person name="Foster-Nyarko E."/>
            <person name="Jarju S."/>
            <person name="Secka A."/>
            <person name="Antonio M."/>
            <person name="Oren A."/>
            <person name="Chaudhuri R.R."/>
            <person name="La Ragione R."/>
            <person name="Hildebrand F."/>
            <person name="Pallen M.J."/>
        </authorList>
    </citation>
    <scope>NUCLEOTIDE SEQUENCE</scope>
    <source>
        <strain evidence="2">CHK187-5294</strain>
    </source>
</reference>
<proteinExistence type="predicted"/>
<organism evidence="2 3">
    <name type="scientific">Candidatus Borkfalkia avistercoris</name>
    <dbReference type="NCBI Taxonomy" id="2838504"/>
    <lineage>
        <taxon>Bacteria</taxon>
        <taxon>Bacillati</taxon>
        <taxon>Bacillota</taxon>
        <taxon>Clostridia</taxon>
        <taxon>Christensenellales</taxon>
        <taxon>Christensenellaceae</taxon>
        <taxon>Candidatus Borkfalkia</taxon>
    </lineage>
</organism>